<dbReference type="PANTHER" id="PTHR24073">
    <property type="entry name" value="DRAB5-RELATED"/>
    <property type="match status" value="1"/>
</dbReference>
<dbReference type="Proteomes" id="UP000001876">
    <property type="component" value="Unassembled WGS sequence"/>
</dbReference>
<protein>
    <submittedName>
        <fullName evidence="3">Predicted protein</fullName>
    </submittedName>
</protein>
<dbReference type="SUPFAM" id="SSF52540">
    <property type="entry name" value="P-loop containing nucleoside triphosphate hydrolases"/>
    <property type="match status" value="1"/>
</dbReference>
<organism evidence="4">
    <name type="scientific">Micromonas pusilla (strain CCMP1545)</name>
    <name type="common">Picoplanktonic green alga</name>
    <dbReference type="NCBI Taxonomy" id="564608"/>
    <lineage>
        <taxon>Eukaryota</taxon>
        <taxon>Viridiplantae</taxon>
        <taxon>Chlorophyta</taxon>
        <taxon>Mamiellophyceae</taxon>
        <taxon>Mamiellales</taxon>
        <taxon>Mamiellaceae</taxon>
        <taxon>Micromonas</taxon>
    </lineage>
</organism>
<evidence type="ECO:0000256" key="2">
    <source>
        <dbReference type="ARBA" id="ARBA00023134"/>
    </source>
</evidence>
<dbReference type="Pfam" id="PF08477">
    <property type="entry name" value="Roc"/>
    <property type="match status" value="1"/>
</dbReference>
<dbReference type="GO" id="GO:0005525">
    <property type="term" value="F:GTP binding"/>
    <property type="evidence" value="ECO:0007669"/>
    <property type="project" value="UniProtKB-KW"/>
</dbReference>
<evidence type="ECO:0000256" key="1">
    <source>
        <dbReference type="ARBA" id="ARBA00022741"/>
    </source>
</evidence>
<accession>C1N2N4</accession>
<evidence type="ECO:0000313" key="3">
    <source>
        <dbReference type="EMBL" id="EEH53617.1"/>
    </source>
</evidence>
<feature type="non-terminal residue" evidence="3">
    <location>
        <position position="1"/>
    </location>
</feature>
<dbReference type="KEGG" id="mpp:MICPUCDRAFT_9462"/>
<dbReference type="EMBL" id="GG663745">
    <property type="protein sequence ID" value="EEH53617.1"/>
    <property type="molecule type" value="Genomic_DNA"/>
</dbReference>
<dbReference type="OrthoDB" id="275177at2759"/>
<keyword evidence="2" id="KW-0342">GTP-binding</keyword>
<keyword evidence="4" id="KW-1185">Reference proteome</keyword>
<dbReference type="RefSeq" id="XP_003061905.1">
    <property type="nucleotide sequence ID" value="XM_003061859.1"/>
</dbReference>
<evidence type="ECO:0000313" key="4">
    <source>
        <dbReference type="Proteomes" id="UP000001876"/>
    </source>
</evidence>
<dbReference type="InterPro" id="IPR027417">
    <property type="entry name" value="P-loop_NTPase"/>
</dbReference>
<dbReference type="STRING" id="564608.C1N2N4"/>
<dbReference type="Gene3D" id="3.40.50.300">
    <property type="entry name" value="P-loop containing nucleotide triphosphate hydrolases"/>
    <property type="match status" value="1"/>
</dbReference>
<keyword evidence="1" id="KW-0547">Nucleotide-binding</keyword>
<sequence length="93" mass="10282">KIVVVGPKECGKTTTCQLVAGATPSREYDPTAGVRVQTCERRVGMRTVRVDLWDCSGDLKYQTCFPAMADGMDGLLIVYDPDEPGREAELEKW</sequence>
<proteinExistence type="predicted"/>
<dbReference type="GeneID" id="9687556"/>
<dbReference type="AlphaFoldDB" id="C1N2N4"/>
<reference evidence="3 4" key="1">
    <citation type="journal article" date="2009" name="Science">
        <title>Green evolution and dynamic adaptations revealed by genomes of the marine picoeukaryotes Micromonas.</title>
        <authorList>
            <person name="Worden A.Z."/>
            <person name="Lee J.H."/>
            <person name="Mock T."/>
            <person name="Rouze P."/>
            <person name="Simmons M.P."/>
            <person name="Aerts A.L."/>
            <person name="Allen A.E."/>
            <person name="Cuvelier M.L."/>
            <person name="Derelle E."/>
            <person name="Everett M.V."/>
            <person name="Foulon E."/>
            <person name="Grimwood J."/>
            <person name="Gundlach H."/>
            <person name="Henrissat B."/>
            <person name="Napoli C."/>
            <person name="McDonald S.M."/>
            <person name="Parker M.S."/>
            <person name="Rombauts S."/>
            <person name="Salamov A."/>
            <person name="Von Dassow P."/>
            <person name="Badger J.H."/>
            <person name="Coutinho P.M."/>
            <person name="Demir E."/>
            <person name="Dubchak I."/>
            <person name="Gentemann C."/>
            <person name="Eikrem W."/>
            <person name="Gready J.E."/>
            <person name="John U."/>
            <person name="Lanier W."/>
            <person name="Lindquist E.A."/>
            <person name="Lucas S."/>
            <person name="Mayer K.F."/>
            <person name="Moreau H."/>
            <person name="Not F."/>
            <person name="Otillar R."/>
            <person name="Panaud O."/>
            <person name="Pangilinan J."/>
            <person name="Paulsen I."/>
            <person name="Piegu B."/>
            <person name="Poliakov A."/>
            <person name="Robbens S."/>
            <person name="Schmutz J."/>
            <person name="Toulza E."/>
            <person name="Wyss T."/>
            <person name="Zelensky A."/>
            <person name="Zhou K."/>
            <person name="Armbrust E.V."/>
            <person name="Bhattacharya D."/>
            <person name="Goodenough U.W."/>
            <person name="Van de Peer Y."/>
            <person name="Grigoriev I.V."/>
        </authorList>
    </citation>
    <scope>NUCLEOTIDE SEQUENCE [LARGE SCALE GENOMIC DNA]</scope>
    <source>
        <strain evidence="3 4">CCMP1545</strain>
    </source>
</reference>
<name>C1N2N4_MICPC</name>
<feature type="non-terminal residue" evidence="3">
    <location>
        <position position="93"/>
    </location>
</feature>
<gene>
    <name evidence="3" type="ORF">MICPUCDRAFT_9462</name>
</gene>